<protein>
    <submittedName>
        <fullName evidence="1">Uncharacterized protein</fullName>
    </submittedName>
</protein>
<keyword evidence="2" id="KW-1185">Reference proteome</keyword>
<evidence type="ECO:0000313" key="2">
    <source>
        <dbReference type="Proteomes" id="UP000245820"/>
    </source>
</evidence>
<dbReference type="KEGG" id="mtim:DIR46_02370"/>
<proteinExistence type="predicted"/>
<organism evidence="1 2">
    <name type="scientific">Massilia oculi</name>
    <dbReference type="NCBI Taxonomy" id="945844"/>
    <lineage>
        <taxon>Bacteria</taxon>
        <taxon>Pseudomonadati</taxon>
        <taxon>Pseudomonadota</taxon>
        <taxon>Betaproteobacteria</taxon>
        <taxon>Burkholderiales</taxon>
        <taxon>Oxalobacteraceae</taxon>
        <taxon>Telluria group</taxon>
        <taxon>Massilia</taxon>
    </lineage>
</organism>
<sequence length="79" mass="8723">MPSDLPPSAQRYLEEELGKIAVAIQRLAEGHIDVTYAPPPKPRQGDIRYADGVLWNPGSGRGLYLHNGMNWSWFGVSSS</sequence>
<evidence type="ECO:0000313" key="1">
    <source>
        <dbReference type="EMBL" id="AWL03410.1"/>
    </source>
</evidence>
<dbReference type="Proteomes" id="UP000245820">
    <property type="component" value="Chromosome"/>
</dbReference>
<accession>A0A2S2DDI9</accession>
<dbReference type="AlphaFoldDB" id="A0A2S2DDI9"/>
<name>A0A2S2DDI9_9BURK</name>
<dbReference type="EMBL" id="CP029343">
    <property type="protein sequence ID" value="AWL03410.1"/>
    <property type="molecule type" value="Genomic_DNA"/>
</dbReference>
<dbReference type="OrthoDB" id="8759502at2"/>
<gene>
    <name evidence="1" type="ORF">DIR46_02370</name>
</gene>
<reference evidence="1 2" key="1">
    <citation type="submission" date="2018-05" db="EMBL/GenBank/DDBJ databases">
        <title>Complete genome sequence of Massilia oculi sp. nov. CCUG 43427T (=DSM 26321T), the type strain of M. oculi, and comparison with genome sequences of other Massilia strains.</title>
        <authorList>
            <person name="Zhu B."/>
        </authorList>
    </citation>
    <scope>NUCLEOTIDE SEQUENCE [LARGE SCALE GENOMIC DNA]</scope>
    <source>
        <strain evidence="1 2">CCUG 43427</strain>
    </source>
</reference>